<sequence>MASLFKQIAKNISAWIACIFVSLLISAFALPWVFDTVERVTNTTLPYEGTLRLSLLFAHGILLAGACIYLLIRGTRHGWYLWIGFTLSFISLAIIFFGDTDNRLMNEYSWIRYTTSALLFGAGLYGLYHARETHARKQGVWITLLLAIIGAAFIYAGLDELAQIHEKIGVWAGQTFQVPPAFGDWITLIYALVGIGCVGFIFYKGRAQLRPLIENSHFITLFAYGAIVYFISTLFDTTDFAILGWLQGIIAWLASDGHYVAGDAWYLVWAPRNFLNSLEEVFEHTAALLFLLAFFFLAARHVAPLQTKTYSTVSKKHRILALTIGGAASLLIVMLIVLSLPDTFPASPLMDGRGAARIAGKTEGLLHTDDLEFNLSWGLLIGNENKGEVLKWQENKLTLLKDPDGVLGQVEAVAADDTNVYASDGTRGVIAEYNTKDARWRVLWSRRDGIYAPEGLAFARDENALYALDESKNSITRLKRGEPIQAWKPTHPLWKAPEGIAFDPALKRLIVTDDVSGAVFAVKFGSSIELLTRVSKAEDVTVLPDGTIYFTNNGAGAIVALMTDGASTRVAQFHRAYRDVQGIAVDENRNIYVIVSDGYNSESIMPSQLFKINPTLRQ</sequence>
<dbReference type="Proteomes" id="UP000033999">
    <property type="component" value="Unassembled WGS sequence"/>
</dbReference>
<organism evidence="2 3">
    <name type="scientific">Candidatus Magasanikbacteria bacterium GW2011_GWA2_45_39</name>
    <dbReference type="NCBI Taxonomy" id="1619041"/>
    <lineage>
        <taxon>Bacteria</taxon>
        <taxon>Candidatus Magasanikiibacteriota</taxon>
    </lineage>
</organism>
<feature type="transmembrane region" description="Helical" evidence="1">
    <location>
        <begin position="319"/>
        <end position="340"/>
    </location>
</feature>
<name>A0A0G1PMQ8_9BACT</name>
<keyword evidence="1" id="KW-1133">Transmembrane helix</keyword>
<dbReference type="AlphaFoldDB" id="A0A0G1PMQ8"/>
<feature type="transmembrane region" description="Helical" evidence="1">
    <location>
        <begin position="54"/>
        <end position="72"/>
    </location>
</feature>
<keyword evidence="1" id="KW-0472">Membrane</keyword>
<dbReference type="EMBL" id="LCKX01000026">
    <property type="protein sequence ID" value="KKU06678.1"/>
    <property type="molecule type" value="Genomic_DNA"/>
</dbReference>
<evidence type="ECO:0008006" key="4">
    <source>
        <dbReference type="Google" id="ProtNLM"/>
    </source>
</evidence>
<proteinExistence type="predicted"/>
<dbReference type="InterPro" id="IPR011042">
    <property type="entry name" value="6-blade_b-propeller_TolB-like"/>
</dbReference>
<feature type="transmembrane region" description="Helical" evidence="1">
    <location>
        <begin position="215"/>
        <end position="235"/>
    </location>
</feature>
<feature type="transmembrane region" description="Helical" evidence="1">
    <location>
        <begin position="185"/>
        <end position="203"/>
    </location>
</feature>
<reference evidence="2 3" key="1">
    <citation type="journal article" date="2015" name="Nature">
        <title>rRNA introns, odd ribosomes, and small enigmatic genomes across a large radiation of phyla.</title>
        <authorList>
            <person name="Brown C.T."/>
            <person name="Hug L.A."/>
            <person name="Thomas B.C."/>
            <person name="Sharon I."/>
            <person name="Castelle C.J."/>
            <person name="Singh A."/>
            <person name="Wilkins M.J."/>
            <person name="Williams K.H."/>
            <person name="Banfield J.F."/>
        </authorList>
    </citation>
    <scope>NUCLEOTIDE SEQUENCE [LARGE SCALE GENOMIC DNA]</scope>
</reference>
<keyword evidence="1" id="KW-0812">Transmembrane</keyword>
<feature type="transmembrane region" description="Helical" evidence="1">
    <location>
        <begin position="140"/>
        <end position="158"/>
    </location>
</feature>
<feature type="transmembrane region" description="Helical" evidence="1">
    <location>
        <begin position="110"/>
        <end position="128"/>
    </location>
</feature>
<dbReference type="Gene3D" id="2.120.10.30">
    <property type="entry name" value="TolB, C-terminal domain"/>
    <property type="match status" value="1"/>
</dbReference>
<feature type="transmembrane region" description="Helical" evidence="1">
    <location>
        <begin position="12"/>
        <end position="34"/>
    </location>
</feature>
<feature type="transmembrane region" description="Helical" evidence="1">
    <location>
        <begin position="79"/>
        <end position="98"/>
    </location>
</feature>
<protein>
    <recommendedName>
        <fullName evidence="4">NHL repeat containing protein</fullName>
    </recommendedName>
</protein>
<gene>
    <name evidence="2" type="ORF">UX10_C0026G0006</name>
</gene>
<evidence type="ECO:0000256" key="1">
    <source>
        <dbReference type="SAM" id="Phobius"/>
    </source>
</evidence>
<comment type="caution">
    <text evidence="2">The sequence shown here is derived from an EMBL/GenBank/DDBJ whole genome shotgun (WGS) entry which is preliminary data.</text>
</comment>
<evidence type="ECO:0000313" key="2">
    <source>
        <dbReference type="EMBL" id="KKU06678.1"/>
    </source>
</evidence>
<feature type="transmembrane region" description="Helical" evidence="1">
    <location>
        <begin position="281"/>
        <end position="299"/>
    </location>
</feature>
<accession>A0A0G1PMQ8</accession>
<dbReference type="SUPFAM" id="SSF101898">
    <property type="entry name" value="NHL repeat"/>
    <property type="match status" value="1"/>
</dbReference>
<evidence type="ECO:0000313" key="3">
    <source>
        <dbReference type="Proteomes" id="UP000033999"/>
    </source>
</evidence>